<dbReference type="InterPro" id="IPR010090">
    <property type="entry name" value="Phage_tape_meas"/>
</dbReference>
<evidence type="ECO:0000313" key="4">
    <source>
        <dbReference type="Proteomes" id="UP000238304"/>
    </source>
</evidence>
<protein>
    <submittedName>
        <fullName evidence="3">Phage tail tape measure protein</fullName>
    </submittedName>
</protein>
<feature type="domain" description="Phage tail tape measure protein" evidence="2">
    <location>
        <begin position="103"/>
        <end position="320"/>
    </location>
</feature>
<sequence length="1534" mass="170174">MGIVNREGALYMATGIDNSGLYKGRQEALGIIKAMAGEITSFDVFGGIGISAGIAFASAAKDAYAFEKQFESSMKEVATISGLVKDSMDATKQKIISLTTDEQIPIGANEMAKALYGIVSAGHDGEQGMRVLEVSAKAAVGGITETATAADAITTLLNAYKKDASEAEKVSDMLFTTAKLGKTTFGEMGKSIAQAAPVAAAYGVEMDQVLAAVATLTKQGTPTAQAMTQIRAAIVGVSKYLGDGAYEAMTFQEALEKVRQEAGGSEAKLRSMIPEMEAVNGLLGLTGKNAQEAAGHLDEMKRSVGATEEAFKEMADGAENQLKLLGNNITAMFRPMGQKILEEVSRVSTAINKAFNGGEVEDSLRKLGDLVVIVTGALISYKGSIAAVSAAKKVNLAITRVLTSERSAEQTRLIVSKGLHYTEAGAIAKNTSARILLTRALKAQTVAYLKNTAAMLTNPYILAAAALTTLGYGLYKLATMESAAEKSTRRHREEQDKFRKSINERKHQSEELLRIIQDESETEEKKIDAYSKLQILSPALTTAYSKEALAVLELAEANKVLNAERDKLTRQNIQSNIKRLQDELKELNKQKNDGRNSGAVSQWMLGSKVETKQGELNKYIKDLRKIKEIEKEARPVEVKLVEAKADLQQIQEEFERAKKKLQEEQEKLKNNPFYTIPFNVEIDVSNAEKKLKETKDKIASLTSTETGSSNSKDIIKNKVYWEGEKKKTEDNLAKMDVSKKGSKDWNKLVSDIAKYQKEIDKYEVLKSVKPGIETKKAEEKLTATLTEQMIERKRRLEDLQTQIDESRIKTMADGSAKTIEEMEINFEKEMQTIDRQKEDALRKNIDNARTAFEADPKNKDRFFDGSGIKLSDDEIRLFDEKYKAAIAVWEKNLADYNQNSKKSWNEYLKEFGDYQQKRQAILDLAQEESEKAGTEGERKSILKRAQNEMDELDNSMRNSSTLMGQLFADASQKSVNEIQKIVDKAELLMRYLESVKDEKGNAVIGGKKVSKKEILDIGISDNTLQNLSKSPEKVEALRNGINKMKDDLKGKSPFKMFETQIGDAIKKIKKGGKGSLAQGISEIGSSIAQFSPAVSQFGKDLGNIIGNDDLGNKISGVSDAIGGLGQTAMGVGQIMSGDIVGGAMAAVSGISQVVDALDGLFGADYAKYEAMKAQYETLNAIWDELIEKKRKYIETSYGIEAVKVSEEAKLLQKKTIESQRILGRELLNSGASAGSHSIGIRIWKKMNDEAWRQARRALGSDWKNKYNDKSRMEWLFDLSAKQLSKLKEAGVFWAKLDDDVRRYLDNIIEGQEKLDEINEQMKNQLTNTSFDSMYENFIDKLMDMKSSTEDFVDDINSSFMRAFLANEIGAKYREKLKKWYDGFADDLKDGKLSDEEVQRRREEYKKYVNDAIRDRDNIAKVTGYTGDSDDKGVTGKLQEALTEGTANQLVGLWNMSALDIRYIKEHLQSIPPEHFKCCDDIRMDVGQIMLLAAEIKNNTERTADNTYGLKEELREIKNEITEVKKNTKGYTGRG</sequence>
<dbReference type="EMBL" id="CP027231">
    <property type="protein sequence ID" value="AVM53315.1"/>
    <property type="molecule type" value="Genomic_DNA"/>
</dbReference>
<accession>A0ABM6T8Y7</accession>
<dbReference type="NCBIfam" id="TIGR01760">
    <property type="entry name" value="tape_meas_TP901"/>
    <property type="match status" value="1"/>
</dbReference>
<evidence type="ECO:0000313" key="3">
    <source>
        <dbReference type="EMBL" id="AVM53315.1"/>
    </source>
</evidence>
<proteinExistence type="predicted"/>
<feature type="coiled-coil region" evidence="1">
    <location>
        <begin position="789"/>
        <end position="839"/>
    </location>
</feature>
<dbReference type="RefSeq" id="WP_106041859.1">
    <property type="nucleotide sequence ID" value="NZ_CP027231.1"/>
</dbReference>
<name>A0ABM6T8Y7_9BACE</name>
<dbReference type="Proteomes" id="UP000238304">
    <property type="component" value="Chromosome"/>
</dbReference>
<reference evidence="3 4" key="1">
    <citation type="submission" date="2018-02" db="EMBL/GenBank/DDBJ databases">
        <authorList>
            <person name="Holder M.E."/>
            <person name="Ajami N.J."/>
            <person name="Petrosino J.F."/>
        </authorList>
    </citation>
    <scope>NUCLEOTIDE SEQUENCE [LARGE SCALE GENOMIC DNA]</scope>
    <source>
        <strain evidence="3 4">ATCC 33285</strain>
    </source>
</reference>
<keyword evidence="4" id="KW-1185">Reference proteome</keyword>
<evidence type="ECO:0000256" key="1">
    <source>
        <dbReference type="SAM" id="Coils"/>
    </source>
</evidence>
<keyword evidence="1" id="KW-0175">Coiled coil</keyword>
<dbReference type="Pfam" id="PF10145">
    <property type="entry name" value="PhageMin_Tail"/>
    <property type="match status" value="1"/>
</dbReference>
<evidence type="ECO:0000259" key="2">
    <source>
        <dbReference type="Pfam" id="PF10145"/>
    </source>
</evidence>
<feature type="coiled-coil region" evidence="1">
    <location>
        <begin position="551"/>
        <end position="597"/>
    </location>
</feature>
<feature type="coiled-coil region" evidence="1">
    <location>
        <begin position="1300"/>
        <end position="1327"/>
    </location>
</feature>
<feature type="coiled-coil region" evidence="1">
    <location>
        <begin position="640"/>
        <end position="704"/>
    </location>
</feature>
<gene>
    <name evidence="3" type="ORF">C4H11_10575</name>
</gene>
<organism evidence="3 4">
    <name type="scientific">Bacteroides zoogleoformans</name>
    <dbReference type="NCBI Taxonomy" id="28119"/>
    <lineage>
        <taxon>Bacteria</taxon>
        <taxon>Pseudomonadati</taxon>
        <taxon>Bacteroidota</taxon>
        <taxon>Bacteroidia</taxon>
        <taxon>Bacteroidales</taxon>
        <taxon>Bacteroidaceae</taxon>
        <taxon>Bacteroides</taxon>
    </lineage>
</organism>